<keyword evidence="9" id="KW-0460">Magnesium</keyword>
<accession>A0A6C0HMY0</accession>
<dbReference type="Gene3D" id="3.30.420.10">
    <property type="entry name" value="Ribonuclease H-like superfamily/Ribonuclease H"/>
    <property type="match status" value="1"/>
</dbReference>
<dbReference type="GO" id="GO:0003676">
    <property type="term" value="F:nucleic acid binding"/>
    <property type="evidence" value="ECO:0007669"/>
    <property type="project" value="InterPro"/>
</dbReference>
<dbReference type="InterPro" id="IPR009027">
    <property type="entry name" value="Ribosomal_bL9/RNase_H1_N"/>
</dbReference>
<keyword evidence="6" id="KW-0479">Metal-binding</keyword>
<dbReference type="Gene3D" id="3.40.970.10">
    <property type="entry name" value="Ribonuclease H1, N-terminal domain"/>
    <property type="match status" value="1"/>
</dbReference>
<name>A0A6C0HMY0_9ZZZZ</name>
<evidence type="ECO:0000256" key="8">
    <source>
        <dbReference type="ARBA" id="ARBA00022801"/>
    </source>
</evidence>
<feature type="domain" description="RNase H type-1" evidence="10">
    <location>
        <begin position="52"/>
        <end position="201"/>
    </location>
</feature>
<evidence type="ECO:0000256" key="6">
    <source>
        <dbReference type="ARBA" id="ARBA00022723"/>
    </source>
</evidence>
<keyword evidence="8" id="KW-0378">Hydrolase</keyword>
<dbReference type="PANTHER" id="PTHR10642">
    <property type="entry name" value="RIBONUCLEASE H1"/>
    <property type="match status" value="1"/>
</dbReference>
<dbReference type="GO" id="GO:0004523">
    <property type="term" value="F:RNA-DNA hybrid ribonuclease activity"/>
    <property type="evidence" value="ECO:0007669"/>
    <property type="project" value="UniProtKB-EC"/>
</dbReference>
<evidence type="ECO:0000256" key="2">
    <source>
        <dbReference type="ARBA" id="ARBA00001946"/>
    </source>
</evidence>
<reference evidence="11" key="1">
    <citation type="journal article" date="2020" name="Nature">
        <title>Giant virus diversity and host interactions through global metagenomics.</title>
        <authorList>
            <person name="Schulz F."/>
            <person name="Roux S."/>
            <person name="Paez-Espino D."/>
            <person name="Jungbluth S."/>
            <person name="Walsh D.A."/>
            <person name="Denef V.J."/>
            <person name="McMahon K.D."/>
            <person name="Konstantinidis K.T."/>
            <person name="Eloe-Fadrosh E.A."/>
            <person name="Kyrpides N.C."/>
            <person name="Woyke T."/>
        </authorList>
    </citation>
    <scope>NUCLEOTIDE SEQUENCE</scope>
    <source>
        <strain evidence="11">GVMAG-M-3300023184-160</strain>
    </source>
</reference>
<evidence type="ECO:0000256" key="1">
    <source>
        <dbReference type="ARBA" id="ARBA00000077"/>
    </source>
</evidence>
<dbReference type="InterPro" id="IPR012337">
    <property type="entry name" value="RNaseH-like_sf"/>
</dbReference>
<evidence type="ECO:0000256" key="3">
    <source>
        <dbReference type="ARBA" id="ARBA00005300"/>
    </source>
</evidence>
<dbReference type="InterPro" id="IPR036397">
    <property type="entry name" value="RNaseH_sf"/>
</dbReference>
<dbReference type="InterPro" id="IPR011320">
    <property type="entry name" value="RNase_H1_N"/>
</dbReference>
<keyword evidence="7" id="KW-0255">Endonuclease</keyword>
<evidence type="ECO:0000259" key="10">
    <source>
        <dbReference type="PROSITE" id="PS50879"/>
    </source>
</evidence>
<dbReference type="Pfam" id="PF00075">
    <property type="entry name" value="RNase_H"/>
    <property type="match status" value="1"/>
</dbReference>
<dbReference type="SUPFAM" id="SSF55658">
    <property type="entry name" value="L9 N-domain-like"/>
    <property type="match status" value="1"/>
</dbReference>
<evidence type="ECO:0000256" key="5">
    <source>
        <dbReference type="ARBA" id="ARBA00022722"/>
    </source>
</evidence>
<keyword evidence="5" id="KW-0540">Nuclease</keyword>
<comment type="cofactor">
    <cofactor evidence="2">
        <name>Mg(2+)</name>
        <dbReference type="ChEBI" id="CHEBI:18420"/>
    </cofactor>
</comment>
<dbReference type="FunFam" id="3.40.970.10:FF:000001">
    <property type="entry name" value="Ribonuclease H1"/>
    <property type="match status" value="1"/>
</dbReference>
<dbReference type="GO" id="GO:0043137">
    <property type="term" value="P:DNA replication, removal of RNA primer"/>
    <property type="evidence" value="ECO:0007669"/>
    <property type="project" value="TreeGrafter"/>
</dbReference>
<dbReference type="InterPro" id="IPR050092">
    <property type="entry name" value="RNase_H"/>
</dbReference>
<dbReference type="PROSITE" id="PS50879">
    <property type="entry name" value="RNASE_H_1"/>
    <property type="match status" value="1"/>
</dbReference>
<protein>
    <recommendedName>
        <fullName evidence="4">ribonuclease H</fullName>
        <ecNumber evidence="4">3.1.26.4</ecNumber>
    </recommendedName>
</protein>
<dbReference type="InterPro" id="IPR002156">
    <property type="entry name" value="RNaseH_domain"/>
</dbReference>
<dbReference type="GO" id="GO:0046872">
    <property type="term" value="F:metal ion binding"/>
    <property type="evidence" value="ECO:0007669"/>
    <property type="project" value="UniProtKB-KW"/>
</dbReference>
<dbReference type="EC" id="3.1.26.4" evidence="4"/>
<dbReference type="AlphaFoldDB" id="A0A6C0HMY0"/>
<proteinExistence type="inferred from homology"/>
<evidence type="ECO:0000256" key="9">
    <source>
        <dbReference type="ARBA" id="ARBA00022842"/>
    </source>
</evidence>
<dbReference type="InterPro" id="IPR037056">
    <property type="entry name" value="RNase_H1_N_sf"/>
</dbReference>
<dbReference type="CDD" id="cd09280">
    <property type="entry name" value="RNase_HI_eukaryote_like"/>
    <property type="match status" value="1"/>
</dbReference>
<evidence type="ECO:0000256" key="7">
    <source>
        <dbReference type="ARBA" id="ARBA00022759"/>
    </source>
</evidence>
<comment type="catalytic activity">
    <reaction evidence="1">
        <text>Endonucleolytic cleavage to 5'-phosphomonoester.</text>
        <dbReference type="EC" id="3.1.26.4"/>
    </reaction>
</comment>
<organism evidence="11">
    <name type="scientific">viral metagenome</name>
    <dbReference type="NCBI Taxonomy" id="1070528"/>
    <lineage>
        <taxon>unclassified sequences</taxon>
        <taxon>metagenomes</taxon>
        <taxon>organismal metagenomes</taxon>
    </lineage>
</organism>
<dbReference type="PANTHER" id="PTHR10642:SF26">
    <property type="entry name" value="RIBONUCLEASE H1"/>
    <property type="match status" value="1"/>
</dbReference>
<dbReference type="EMBL" id="MN739993">
    <property type="protein sequence ID" value="QHT81849.1"/>
    <property type="molecule type" value="Genomic_DNA"/>
</dbReference>
<dbReference type="Pfam" id="PF01693">
    <property type="entry name" value="Cauli_VI"/>
    <property type="match status" value="1"/>
</dbReference>
<comment type="similarity">
    <text evidence="3">Belongs to the RNase H family.</text>
</comment>
<evidence type="ECO:0000256" key="4">
    <source>
        <dbReference type="ARBA" id="ARBA00012180"/>
    </source>
</evidence>
<sequence>MVYYAVAKGRTVGIFDTWAECQQSVKGFKNALYRKTETKEEAEAFILPEDHHEPAYYVYTDGSCLHNGQKNATAGIGIFFGVEDPRNVSKCIKGKQSNNTAELTALIEAYAILEDDIQKGISITIVSDSEYAIRCASSYGKKCESQGWPDIPNRALVQRAYGLYRDKPNVRFLHIKAHTGKKDPHSIGNAYADQLAGQASGQC</sequence>
<evidence type="ECO:0000313" key="11">
    <source>
        <dbReference type="EMBL" id="QHT81849.1"/>
    </source>
</evidence>
<dbReference type="SUPFAM" id="SSF53098">
    <property type="entry name" value="Ribonuclease H-like"/>
    <property type="match status" value="1"/>
</dbReference>